<dbReference type="OrthoDB" id="2262349at2759"/>
<feature type="compositionally biased region" description="Polar residues" evidence="5">
    <location>
        <begin position="886"/>
        <end position="911"/>
    </location>
</feature>
<dbReference type="InterPro" id="IPR001138">
    <property type="entry name" value="Zn2Cys6_DnaBD"/>
</dbReference>
<evidence type="ECO:0000313" key="8">
    <source>
        <dbReference type="Proteomes" id="UP000266188"/>
    </source>
</evidence>
<evidence type="ECO:0000256" key="5">
    <source>
        <dbReference type="SAM" id="MobiDB-lite"/>
    </source>
</evidence>
<evidence type="ECO:0000256" key="2">
    <source>
        <dbReference type="ARBA" id="ARBA00023125"/>
    </source>
</evidence>
<dbReference type="GO" id="GO:0045944">
    <property type="term" value="P:positive regulation of transcription by RNA polymerase II"/>
    <property type="evidence" value="ECO:0007669"/>
    <property type="project" value="TreeGrafter"/>
</dbReference>
<dbReference type="FunFam" id="4.10.240.10:FF:000012">
    <property type="entry name" value="C6 transcription factor"/>
    <property type="match status" value="1"/>
</dbReference>
<dbReference type="InterPro" id="IPR052780">
    <property type="entry name" value="AAA_Catabolism_Regulators"/>
</dbReference>
<dbReference type="InterPro" id="IPR036864">
    <property type="entry name" value="Zn2-C6_fun-type_DNA-bd_sf"/>
</dbReference>
<comment type="caution">
    <text evidence="7">The sequence shown here is derived from an EMBL/GenBank/DDBJ whole genome shotgun (WGS) entry which is preliminary data.</text>
</comment>
<feature type="domain" description="Zn(2)-C6 fungal-type" evidence="6">
    <location>
        <begin position="34"/>
        <end position="70"/>
    </location>
</feature>
<dbReference type="GO" id="GO:0009074">
    <property type="term" value="P:aromatic amino acid family catabolic process"/>
    <property type="evidence" value="ECO:0007669"/>
    <property type="project" value="TreeGrafter"/>
</dbReference>
<keyword evidence="3" id="KW-0804">Transcription</keyword>
<keyword evidence="4" id="KW-0539">Nucleus</keyword>
<dbReference type="Proteomes" id="UP000266188">
    <property type="component" value="Unassembled WGS sequence"/>
</dbReference>
<dbReference type="SUPFAM" id="SSF57701">
    <property type="entry name" value="Zn2/Cys6 DNA-binding domain"/>
    <property type="match status" value="1"/>
</dbReference>
<keyword evidence="8" id="KW-1185">Reference proteome</keyword>
<feature type="region of interest" description="Disordered" evidence="5">
    <location>
        <begin position="1"/>
        <end position="89"/>
    </location>
</feature>
<dbReference type="GO" id="GO:0008270">
    <property type="term" value="F:zinc ion binding"/>
    <property type="evidence" value="ECO:0007669"/>
    <property type="project" value="InterPro"/>
</dbReference>
<dbReference type="Gene3D" id="4.10.240.10">
    <property type="entry name" value="Zn(2)-C6 fungal-type DNA-binding domain"/>
    <property type="match status" value="1"/>
</dbReference>
<dbReference type="PANTHER" id="PTHR31644:SF2">
    <property type="entry name" value="TRANSCRIPTIONAL ACTIVATOR ARO80-RELATED"/>
    <property type="match status" value="1"/>
</dbReference>
<feature type="region of interest" description="Disordered" evidence="5">
    <location>
        <begin position="946"/>
        <end position="966"/>
    </location>
</feature>
<dbReference type="CDD" id="cd12148">
    <property type="entry name" value="fungal_TF_MHR"/>
    <property type="match status" value="1"/>
</dbReference>
<keyword evidence="2" id="KW-0238">DNA-binding</keyword>
<dbReference type="PROSITE" id="PS50048">
    <property type="entry name" value="ZN2_CY6_FUNGAL_2"/>
    <property type="match status" value="1"/>
</dbReference>
<dbReference type="PANTHER" id="PTHR31644">
    <property type="entry name" value="TRANSCRIPTIONAL ACTIVATOR ARO80-RELATED"/>
    <property type="match status" value="1"/>
</dbReference>
<reference evidence="8" key="1">
    <citation type="submission" date="2017-02" db="EMBL/GenBank/DDBJ databases">
        <authorList>
            <person name="Tafer H."/>
            <person name="Lopandic K."/>
        </authorList>
    </citation>
    <scope>NUCLEOTIDE SEQUENCE [LARGE SCALE GENOMIC DNA]</scope>
    <source>
        <strain evidence="8">CBS 366.77</strain>
    </source>
</reference>
<gene>
    <name evidence="7" type="ORF">PHISCL_03922</name>
</gene>
<dbReference type="GO" id="GO:0000981">
    <property type="term" value="F:DNA-binding transcription factor activity, RNA polymerase II-specific"/>
    <property type="evidence" value="ECO:0007669"/>
    <property type="project" value="InterPro"/>
</dbReference>
<name>A0A3A2ZKJ3_9EURO</name>
<feature type="region of interest" description="Disordered" evidence="5">
    <location>
        <begin position="858"/>
        <end position="923"/>
    </location>
</feature>
<dbReference type="Pfam" id="PF00172">
    <property type="entry name" value="Zn_clus"/>
    <property type="match status" value="1"/>
</dbReference>
<dbReference type="GO" id="GO:0005634">
    <property type="term" value="C:nucleus"/>
    <property type="evidence" value="ECO:0007669"/>
    <property type="project" value="TreeGrafter"/>
</dbReference>
<feature type="compositionally biased region" description="Polar residues" evidence="5">
    <location>
        <begin position="273"/>
        <end position="305"/>
    </location>
</feature>
<evidence type="ECO:0000259" key="6">
    <source>
        <dbReference type="PROSITE" id="PS50048"/>
    </source>
</evidence>
<dbReference type="CDD" id="cd00067">
    <property type="entry name" value="GAL4"/>
    <property type="match status" value="1"/>
</dbReference>
<dbReference type="EMBL" id="MVGC01000107">
    <property type="protein sequence ID" value="RJE23729.1"/>
    <property type="molecule type" value="Genomic_DNA"/>
</dbReference>
<protein>
    <submittedName>
        <fullName evidence="7">C6 transcription factor</fullName>
    </submittedName>
</protein>
<dbReference type="STRING" id="2070753.A0A3A2ZKJ3"/>
<evidence type="ECO:0000256" key="4">
    <source>
        <dbReference type="ARBA" id="ARBA00023242"/>
    </source>
</evidence>
<feature type="compositionally biased region" description="Polar residues" evidence="5">
    <location>
        <begin position="240"/>
        <end position="263"/>
    </location>
</feature>
<feature type="region of interest" description="Disordered" evidence="5">
    <location>
        <begin position="103"/>
        <end position="164"/>
    </location>
</feature>
<dbReference type="AlphaFoldDB" id="A0A3A2ZKJ3"/>
<keyword evidence="1" id="KW-0805">Transcription regulation</keyword>
<sequence length="1037" mass="114979">MAAGNGPHDNDPYSQGKSRKSPSPQPQHRRGYQACDPCRKRKVKCDLGSVDNPRPPPCVRCRRESKRCEFSATRRKRKLSEPESQVEGVLQRDKRMMVGEVLENEPTNNGASYLKPEPASFDNDSNPSLPKWSERSSTASQIPPQSNVTQKYHTSGTSTPTSQFQDTKNLRLPMYPVGDRGTGTGYGLQGGQPMMNRTAVELLSPAISNSHDALHLLSEAAGRTEDLNRQSLENRYAARQSASSFTSPMSPITQAGTPQSVGGSFSRAPRSGTMPSGNFYHSNTSDSVDPRLSSTRPQTGTSGNMQDPGYMDAVRAWSRLRFVRAGWLTVEEAMAYVAYYYQHLAPLTPIIIPDFSHPSTHRSLLTDEPVLAVTLLTTASRHLKPKGDGAYSRAFYIHDRLWSYLRGMIERVFWGQDKFGWSGTGISKPRSLDVSLSSGKVNLKGNLRSLGTIEALLLLTDWHPRNLHFPPGDDEDTLLDTLLDVDSQTHNRFDRDMEHDIDPTANRAVASAAEGRLAFQRWLEPAWRSDRMSWMLLSTAQALAFELGVFDDKTDAKVPHESPAEVKRKRRLRRLILVYVSQSSGRLGIPSMLPLPQWANDIEPTSLTDGQDADAAIDKMHDCWIGISKIMYQSNKLLFASNEQTSELIRSGRYRDQIDRFLPSLREWRENIDTLKLDPAMRNILAIEYEYTRIYVNSLALQAVVDRWTTMSNEAAQSHNGKSGSGPSSGGGWFQVLMELYRVNEQYIQEVVDASRKILRLVLERLVPGSHLKHAPVRTCFRILSGMIFILKTFTLGAKEDDVRVSLDLQDRTIEALHTHVVDDVHISNTIARLLELLTTSIRTRFLRFAPFDRAADHDGHERTSAPLPVSSHQSPHGTVHGGAEGSNQSWHEQSAQSLSQVDGSQSSTAIGSMHDPLANIPAQPINSSNINVSFMPPPPSVYHNYYDPHAPAGNPNDSAAAHSMGESNGALPDWFALPLDQFFNSSTAVVDQGLGGTGPMVGEFDMLEVLLNEQYDGTGDGLDSTGTSVPPQFLHS</sequence>
<organism evidence="7 8">
    <name type="scientific">Aspergillus sclerotialis</name>
    <dbReference type="NCBI Taxonomy" id="2070753"/>
    <lineage>
        <taxon>Eukaryota</taxon>
        <taxon>Fungi</taxon>
        <taxon>Dikarya</taxon>
        <taxon>Ascomycota</taxon>
        <taxon>Pezizomycotina</taxon>
        <taxon>Eurotiomycetes</taxon>
        <taxon>Eurotiomycetidae</taxon>
        <taxon>Eurotiales</taxon>
        <taxon>Aspergillaceae</taxon>
        <taxon>Aspergillus</taxon>
        <taxon>Aspergillus subgen. Polypaecilum</taxon>
    </lineage>
</organism>
<evidence type="ECO:0000256" key="3">
    <source>
        <dbReference type="ARBA" id="ARBA00023163"/>
    </source>
</evidence>
<dbReference type="GO" id="GO:0003677">
    <property type="term" value="F:DNA binding"/>
    <property type="evidence" value="ECO:0007669"/>
    <property type="project" value="UniProtKB-KW"/>
</dbReference>
<evidence type="ECO:0000256" key="1">
    <source>
        <dbReference type="ARBA" id="ARBA00023015"/>
    </source>
</evidence>
<accession>A0A3A2ZKJ3</accession>
<proteinExistence type="predicted"/>
<evidence type="ECO:0000313" key="7">
    <source>
        <dbReference type="EMBL" id="RJE23729.1"/>
    </source>
</evidence>
<dbReference type="PROSITE" id="PS00463">
    <property type="entry name" value="ZN2_CY6_FUNGAL_1"/>
    <property type="match status" value="1"/>
</dbReference>
<dbReference type="SMART" id="SM00066">
    <property type="entry name" value="GAL4"/>
    <property type="match status" value="1"/>
</dbReference>
<feature type="region of interest" description="Disordered" evidence="5">
    <location>
        <begin position="240"/>
        <end position="307"/>
    </location>
</feature>
<feature type="compositionally biased region" description="Polar residues" evidence="5">
    <location>
        <begin position="135"/>
        <end position="164"/>
    </location>
</feature>